<keyword evidence="5" id="KW-1133">Transmembrane helix</keyword>
<feature type="binding site" evidence="3">
    <location>
        <position position="367"/>
    </location>
    <ligand>
        <name>ATP</name>
        <dbReference type="ChEBI" id="CHEBI:30616"/>
    </ligand>
</feature>
<evidence type="ECO:0000256" key="1">
    <source>
        <dbReference type="ARBA" id="ARBA00022741"/>
    </source>
</evidence>
<feature type="region of interest" description="Disordered" evidence="4">
    <location>
        <begin position="549"/>
        <end position="568"/>
    </location>
</feature>
<keyword evidence="5" id="KW-0812">Transmembrane</keyword>
<proteinExistence type="predicted"/>
<comment type="caution">
    <text evidence="8">The sequence shown here is derived from an EMBL/GenBank/DDBJ whole genome shotgun (WGS) entry which is preliminary data.</text>
</comment>
<dbReference type="PANTHER" id="PTHR46008">
    <property type="entry name" value="LEAF RUST 10 DISEASE-RESISTANCE LOCUS RECEPTOR-LIKE PROTEIN KINASE-LIKE 1.4"/>
    <property type="match status" value="1"/>
</dbReference>
<evidence type="ECO:0000256" key="6">
    <source>
        <dbReference type="SAM" id="SignalP"/>
    </source>
</evidence>
<dbReference type="InterPro" id="IPR020635">
    <property type="entry name" value="Tyr_kinase_cat_dom"/>
</dbReference>
<keyword evidence="1 3" id="KW-0547">Nucleotide-binding</keyword>
<evidence type="ECO:0000313" key="8">
    <source>
        <dbReference type="EMBL" id="KAG6413912.1"/>
    </source>
</evidence>
<feature type="compositionally biased region" description="Low complexity" evidence="4">
    <location>
        <begin position="552"/>
        <end position="568"/>
    </location>
</feature>
<dbReference type="EMBL" id="PNBA02000009">
    <property type="protein sequence ID" value="KAG6413912.1"/>
    <property type="molecule type" value="Genomic_DNA"/>
</dbReference>
<dbReference type="GO" id="GO:0005524">
    <property type="term" value="F:ATP binding"/>
    <property type="evidence" value="ECO:0007669"/>
    <property type="project" value="UniProtKB-UniRule"/>
</dbReference>
<dbReference type="SUPFAM" id="SSF56112">
    <property type="entry name" value="Protein kinase-like (PK-like)"/>
    <property type="match status" value="1"/>
</dbReference>
<dbReference type="Gene3D" id="3.30.200.20">
    <property type="entry name" value="Phosphorylase Kinase, domain 1"/>
    <property type="match status" value="1"/>
</dbReference>
<dbReference type="InterPro" id="IPR000719">
    <property type="entry name" value="Prot_kinase_dom"/>
</dbReference>
<dbReference type="SMART" id="SM00219">
    <property type="entry name" value="TyrKc"/>
    <property type="match status" value="1"/>
</dbReference>
<dbReference type="Pfam" id="PF00069">
    <property type="entry name" value="Pkinase"/>
    <property type="match status" value="1"/>
</dbReference>
<feature type="signal peptide" evidence="6">
    <location>
        <begin position="1"/>
        <end position="25"/>
    </location>
</feature>
<gene>
    <name evidence="8" type="ORF">SASPL_126627</name>
</gene>
<feature type="transmembrane region" description="Helical" evidence="5">
    <location>
        <begin position="273"/>
        <end position="297"/>
    </location>
</feature>
<evidence type="ECO:0000256" key="5">
    <source>
        <dbReference type="SAM" id="Phobius"/>
    </source>
</evidence>
<dbReference type="PROSITE" id="PS00107">
    <property type="entry name" value="PROTEIN_KINASE_ATP"/>
    <property type="match status" value="1"/>
</dbReference>
<keyword evidence="9" id="KW-1185">Reference proteome</keyword>
<evidence type="ECO:0000259" key="7">
    <source>
        <dbReference type="PROSITE" id="PS50011"/>
    </source>
</evidence>
<dbReference type="InterPro" id="IPR011009">
    <property type="entry name" value="Kinase-like_dom_sf"/>
</dbReference>
<name>A0A8X8ZQ76_SALSN</name>
<reference evidence="8" key="1">
    <citation type="submission" date="2018-01" db="EMBL/GenBank/DDBJ databases">
        <authorList>
            <person name="Mao J.F."/>
        </authorList>
    </citation>
    <scope>NUCLEOTIDE SEQUENCE</scope>
    <source>
        <strain evidence="8">Huo1</strain>
        <tissue evidence="8">Leaf</tissue>
    </source>
</reference>
<dbReference type="GO" id="GO:0004713">
    <property type="term" value="F:protein tyrosine kinase activity"/>
    <property type="evidence" value="ECO:0007669"/>
    <property type="project" value="InterPro"/>
</dbReference>
<keyword evidence="5" id="KW-0472">Membrane</keyword>
<dbReference type="InterPro" id="IPR017441">
    <property type="entry name" value="Protein_kinase_ATP_BS"/>
</dbReference>
<reference evidence="8" key="2">
    <citation type="submission" date="2020-08" db="EMBL/GenBank/DDBJ databases">
        <title>Plant Genome Project.</title>
        <authorList>
            <person name="Zhang R.-G."/>
        </authorList>
    </citation>
    <scope>NUCLEOTIDE SEQUENCE</scope>
    <source>
        <strain evidence="8">Huo1</strain>
        <tissue evidence="8">Leaf</tissue>
    </source>
</reference>
<feature type="domain" description="Protein kinase" evidence="7">
    <location>
        <begin position="338"/>
        <end position="568"/>
    </location>
</feature>
<keyword evidence="6" id="KW-0732">Signal</keyword>
<dbReference type="Gene3D" id="2.10.25.10">
    <property type="entry name" value="Laminin"/>
    <property type="match status" value="1"/>
</dbReference>
<sequence>MILGFLQSILLLLLPISNLYLPSSALDINSTSCNRNCRGIPVQHPFGFSDACQIKLNCSSNNSAIQIGGFDVFNVTSDHILVGIPAKCHRPIDELSQLFGSNFAPTWRNGLLLENCSTPMNDCVVPRRLVMSTMASQDCQKENRSEERLTCYSVGSNDSAEFLDYETVKKTGKCGNLLSSILVENATQGSSIALDFQKVELGWWINGGCQGVCDPNADCTEFQYEGKLRHRCKCKHGYAGDGFPSGDGGNGCQKEAGKCHATSLSIRCRGTKVGMLVGGIVAGASLVVVIALVYYCVKNRATSLKNRLSARRLISEAAGNSSVPLYTYKDIERATNSFSEKQRLGTGAYGTVYAGKLHNDELVAIKKIRHRDHESVDQVMNEIKLLSSVSHQNLVRLLGEINLAALAIDRIGKGRIDEIVDPFLEPNRDAWTLSSIHKVAELAFRCLAFHRDMRPSMMEVADELEQIRVSGWAPMDENMHMGSSVASNCSSPYQGSEKSFNISMAKKTTTMSWVGSRRLVVPQRAATASAALPITEEVKNNSPVSVQDTWLSEKSSPSSNSLLNNVVR</sequence>
<protein>
    <recommendedName>
        <fullName evidence="7">Protein kinase domain-containing protein</fullName>
    </recommendedName>
</protein>
<evidence type="ECO:0000256" key="2">
    <source>
        <dbReference type="ARBA" id="ARBA00022840"/>
    </source>
</evidence>
<dbReference type="Proteomes" id="UP000298416">
    <property type="component" value="Unassembled WGS sequence"/>
</dbReference>
<organism evidence="8">
    <name type="scientific">Salvia splendens</name>
    <name type="common">Scarlet sage</name>
    <dbReference type="NCBI Taxonomy" id="180675"/>
    <lineage>
        <taxon>Eukaryota</taxon>
        <taxon>Viridiplantae</taxon>
        <taxon>Streptophyta</taxon>
        <taxon>Embryophyta</taxon>
        <taxon>Tracheophyta</taxon>
        <taxon>Spermatophyta</taxon>
        <taxon>Magnoliopsida</taxon>
        <taxon>eudicotyledons</taxon>
        <taxon>Gunneridae</taxon>
        <taxon>Pentapetalae</taxon>
        <taxon>asterids</taxon>
        <taxon>lamiids</taxon>
        <taxon>Lamiales</taxon>
        <taxon>Lamiaceae</taxon>
        <taxon>Nepetoideae</taxon>
        <taxon>Mentheae</taxon>
        <taxon>Salviinae</taxon>
        <taxon>Salvia</taxon>
        <taxon>Salvia subgen. Calosphace</taxon>
        <taxon>core Calosphace</taxon>
    </lineage>
</organism>
<evidence type="ECO:0000313" key="9">
    <source>
        <dbReference type="Proteomes" id="UP000298416"/>
    </source>
</evidence>
<evidence type="ECO:0000256" key="4">
    <source>
        <dbReference type="SAM" id="MobiDB-lite"/>
    </source>
</evidence>
<dbReference type="PANTHER" id="PTHR46008:SF62">
    <property type="entry name" value="PROTEIN KINASE DOMAIN-CONTAINING PROTEIN"/>
    <property type="match status" value="1"/>
</dbReference>
<accession>A0A8X8ZQ76</accession>
<keyword evidence="2 3" id="KW-0067">ATP-binding</keyword>
<feature type="chain" id="PRO_5036498172" description="Protein kinase domain-containing protein" evidence="6">
    <location>
        <begin position="26"/>
        <end position="568"/>
    </location>
</feature>
<dbReference type="PROSITE" id="PS50011">
    <property type="entry name" value="PROTEIN_KINASE_DOM"/>
    <property type="match status" value="1"/>
</dbReference>
<dbReference type="AlphaFoldDB" id="A0A8X8ZQ76"/>
<evidence type="ECO:0000256" key="3">
    <source>
        <dbReference type="PROSITE-ProRule" id="PRU10141"/>
    </source>
</evidence>